<evidence type="ECO:0000313" key="2">
    <source>
        <dbReference type="EMBL" id="KXZ72084.1"/>
    </source>
</evidence>
<dbReference type="AlphaFoldDB" id="A0A150HZ01"/>
<sequence length="106" mass="13141">MKKLKFQYLQPENTHPNDSIRERYPHLRNVYHKKFSTLQERSFYFLHLIEYKNYPLKLRVARGTGLPDERDDLSAYVYKVAKSWKHNSRRRKQQYRKQRQNKSKII</sequence>
<dbReference type="PATRIC" id="fig|52133.19.peg.716"/>
<organism evidence="2 3">
    <name type="scientific">Acinetobacter venetianus</name>
    <dbReference type="NCBI Taxonomy" id="52133"/>
    <lineage>
        <taxon>Bacteria</taxon>
        <taxon>Pseudomonadati</taxon>
        <taxon>Pseudomonadota</taxon>
        <taxon>Gammaproteobacteria</taxon>
        <taxon>Moraxellales</taxon>
        <taxon>Moraxellaceae</taxon>
        <taxon>Acinetobacter</taxon>
    </lineage>
</organism>
<feature type="region of interest" description="Disordered" evidence="1">
    <location>
        <begin position="87"/>
        <end position="106"/>
    </location>
</feature>
<name>A0A150HZ01_9GAMM</name>
<dbReference type="EMBL" id="JRHX01000030">
    <property type="protein sequence ID" value="KXZ72084.1"/>
    <property type="molecule type" value="Genomic_DNA"/>
</dbReference>
<gene>
    <name evidence="2" type="ORF">AVENLUH13518_00695</name>
</gene>
<evidence type="ECO:0000313" key="3">
    <source>
        <dbReference type="Proteomes" id="UP000075544"/>
    </source>
</evidence>
<reference evidence="2 3" key="1">
    <citation type="journal article" date="2016" name="Sci. Rep.">
        <title>Genomic and phenotypic characterization of the species Acinetobacter venetianus.</title>
        <authorList>
            <person name="Fondi M."/>
            <person name="Maida I."/>
            <person name="Perrin E."/>
            <person name="Orlandini V."/>
            <person name="La Torre L."/>
            <person name="Bosi E."/>
            <person name="Negroni A."/>
            <person name="Zanaroli G."/>
            <person name="Fava F."/>
            <person name="Decorosi F."/>
            <person name="Giovannetti L."/>
            <person name="Viti C."/>
            <person name="Vaneechoutte M."/>
            <person name="Dijkshoorn L."/>
            <person name="Fani R."/>
        </authorList>
    </citation>
    <scope>NUCLEOTIDE SEQUENCE [LARGE SCALE GENOMIC DNA]</scope>
    <source>
        <strain evidence="2 3">LUH13518</strain>
    </source>
</reference>
<comment type="caution">
    <text evidence="2">The sequence shown here is derived from an EMBL/GenBank/DDBJ whole genome shotgun (WGS) entry which is preliminary data.</text>
</comment>
<proteinExistence type="predicted"/>
<accession>A0A150HZ01</accession>
<dbReference type="RefSeq" id="WP_061524012.1">
    <property type="nucleotide sequence ID" value="NZ_JRHX01000030.1"/>
</dbReference>
<evidence type="ECO:0000256" key="1">
    <source>
        <dbReference type="SAM" id="MobiDB-lite"/>
    </source>
</evidence>
<dbReference type="Proteomes" id="UP000075544">
    <property type="component" value="Unassembled WGS sequence"/>
</dbReference>
<protein>
    <submittedName>
        <fullName evidence="2">Uncharacterized protein</fullName>
    </submittedName>
</protein>